<dbReference type="SUPFAM" id="SSF46785">
    <property type="entry name" value="Winged helix' DNA-binding domain"/>
    <property type="match status" value="1"/>
</dbReference>
<evidence type="ECO:0000256" key="2">
    <source>
        <dbReference type="ARBA" id="ARBA00023015"/>
    </source>
</evidence>
<dbReference type="Pfam" id="PF00126">
    <property type="entry name" value="HTH_1"/>
    <property type="match status" value="1"/>
</dbReference>
<dbReference type="Proteomes" id="UP001589798">
    <property type="component" value="Unassembled WGS sequence"/>
</dbReference>
<dbReference type="PROSITE" id="PS50931">
    <property type="entry name" value="HTH_LYSR"/>
    <property type="match status" value="1"/>
</dbReference>
<accession>A0ABV6CZF6</accession>
<dbReference type="InterPro" id="IPR000847">
    <property type="entry name" value="LysR_HTH_N"/>
</dbReference>
<sequence>MVNPVWLRSLIALAETGSFTRAAAALDLTQAAVSQHIRQLEGQVGPVVIRRPRLLEWTPTGEALLDHARELEAADRRLAARLVGADALSGEVTIVTPGSVGLLLYPLLLDLQQASPGLVMRHRFAPDPEVIAAVLDNRSELGITTQRSEDARLAAEPFLHEPLELIVPAAEKVRGWVDLERIGFVDHPDGISMATRLLSRRFSGNPGVRKLPVRGFSNQIGLILEPVARGFGFTVLPRYAREAFRRPEAIRVLEGTPEVVDTLWLTYRSEWPLSARARHVVSRLSEMVAAGPSRA</sequence>
<keyword evidence="4" id="KW-0804">Transcription</keyword>
<feature type="domain" description="HTH lysR-type" evidence="5">
    <location>
        <begin position="6"/>
        <end position="60"/>
    </location>
</feature>
<evidence type="ECO:0000256" key="1">
    <source>
        <dbReference type="ARBA" id="ARBA00009437"/>
    </source>
</evidence>
<dbReference type="PRINTS" id="PR00039">
    <property type="entry name" value="HTHLYSR"/>
</dbReference>
<proteinExistence type="inferred from homology"/>
<dbReference type="PANTHER" id="PTHR30126">
    <property type="entry name" value="HTH-TYPE TRANSCRIPTIONAL REGULATOR"/>
    <property type="match status" value="1"/>
</dbReference>
<dbReference type="SUPFAM" id="SSF53850">
    <property type="entry name" value="Periplasmic binding protein-like II"/>
    <property type="match status" value="1"/>
</dbReference>
<comment type="caution">
    <text evidence="6">The sequence shown here is derived from an EMBL/GenBank/DDBJ whole genome shotgun (WGS) entry which is preliminary data.</text>
</comment>
<protein>
    <submittedName>
        <fullName evidence="6">LysR family transcriptional regulator</fullName>
    </submittedName>
</protein>
<evidence type="ECO:0000259" key="5">
    <source>
        <dbReference type="PROSITE" id="PS50931"/>
    </source>
</evidence>
<dbReference type="EMBL" id="JBHLWK010000019">
    <property type="protein sequence ID" value="MFC0205786.1"/>
    <property type="molecule type" value="Genomic_DNA"/>
</dbReference>
<name>A0ABV6CZF6_9SPHN</name>
<comment type="similarity">
    <text evidence="1">Belongs to the LysR transcriptional regulatory family.</text>
</comment>
<dbReference type="Gene3D" id="3.40.190.290">
    <property type="match status" value="1"/>
</dbReference>
<reference evidence="6 7" key="1">
    <citation type="submission" date="2024-09" db="EMBL/GenBank/DDBJ databases">
        <authorList>
            <person name="Sun Q."/>
            <person name="Mori K."/>
        </authorList>
    </citation>
    <scope>NUCLEOTIDE SEQUENCE [LARGE SCALE GENOMIC DNA]</scope>
    <source>
        <strain evidence="6 7">CCM 7706</strain>
    </source>
</reference>
<keyword evidence="3" id="KW-0238">DNA-binding</keyword>
<keyword evidence="7" id="KW-1185">Reference proteome</keyword>
<dbReference type="InterPro" id="IPR005119">
    <property type="entry name" value="LysR_subst-bd"/>
</dbReference>
<dbReference type="InterPro" id="IPR036390">
    <property type="entry name" value="WH_DNA-bd_sf"/>
</dbReference>
<keyword evidence="2" id="KW-0805">Transcription regulation</keyword>
<dbReference type="Pfam" id="PF03466">
    <property type="entry name" value="LysR_substrate"/>
    <property type="match status" value="1"/>
</dbReference>
<organism evidence="6 7">
    <name type="scientific">Novosphingobium soli</name>
    <dbReference type="NCBI Taxonomy" id="574956"/>
    <lineage>
        <taxon>Bacteria</taxon>
        <taxon>Pseudomonadati</taxon>
        <taxon>Pseudomonadota</taxon>
        <taxon>Alphaproteobacteria</taxon>
        <taxon>Sphingomonadales</taxon>
        <taxon>Sphingomonadaceae</taxon>
        <taxon>Novosphingobium</taxon>
    </lineage>
</organism>
<gene>
    <name evidence="6" type="ORF">ACFFJC_16085</name>
</gene>
<evidence type="ECO:0000256" key="4">
    <source>
        <dbReference type="ARBA" id="ARBA00023163"/>
    </source>
</evidence>
<dbReference type="CDD" id="cd05466">
    <property type="entry name" value="PBP2_LTTR_substrate"/>
    <property type="match status" value="1"/>
</dbReference>
<dbReference type="RefSeq" id="WP_379488512.1">
    <property type="nucleotide sequence ID" value="NZ_JBHLWK010000019.1"/>
</dbReference>
<evidence type="ECO:0000313" key="7">
    <source>
        <dbReference type="Proteomes" id="UP001589798"/>
    </source>
</evidence>
<dbReference type="InterPro" id="IPR036388">
    <property type="entry name" value="WH-like_DNA-bd_sf"/>
</dbReference>
<evidence type="ECO:0000313" key="6">
    <source>
        <dbReference type="EMBL" id="MFC0205786.1"/>
    </source>
</evidence>
<dbReference type="Gene3D" id="1.10.10.10">
    <property type="entry name" value="Winged helix-like DNA-binding domain superfamily/Winged helix DNA-binding domain"/>
    <property type="match status" value="1"/>
</dbReference>
<evidence type="ECO:0000256" key="3">
    <source>
        <dbReference type="ARBA" id="ARBA00023125"/>
    </source>
</evidence>
<dbReference type="PANTHER" id="PTHR30126:SF99">
    <property type="entry name" value="TRANSCRIPTIONAL REGULATOR LYSR FAMILY"/>
    <property type="match status" value="1"/>
</dbReference>